<dbReference type="PANTHER" id="PTHR10953">
    <property type="entry name" value="UBIQUITIN-ACTIVATING ENZYME E1"/>
    <property type="match status" value="1"/>
</dbReference>
<name>A0A2K8KBN2_9RHOB</name>
<dbReference type="GO" id="GO:0008641">
    <property type="term" value="F:ubiquitin-like modifier activating enzyme activity"/>
    <property type="evidence" value="ECO:0007669"/>
    <property type="project" value="InterPro"/>
</dbReference>
<accession>A0A2K8KBN2</accession>
<dbReference type="GO" id="GO:0005829">
    <property type="term" value="C:cytosol"/>
    <property type="evidence" value="ECO:0007669"/>
    <property type="project" value="TreeGrafter"/>
</dbReference>
<evidence type="ECO:0000256" key="12">
    <source>
        <dbReference type="ARBA" id="ARBA00078531"/>
    </source>
</evidence>
<feature type="domain" description="THIF-type NAD/FAD binding fold" evidence="14">
    <location>
        <begin position="108"/>
        <end position="343"/>
    </location>
</feature>
<keyword evidence="16" id="KW-1185">Reference proteome</keyword>
<sequence>MGFVLFLMAALWGLGWVMKTPARARLVMIGLVYLAVVLAHLVLPETAELRRATGGDVRPWLVLGGVAALVFGYMRVVGRLRKRHQSATEATAPDQPSPAFREAELNRYARHIVLREIGGAGQKKLKAAKVLVIGAGGLGSPALLYLAAAGVGTIGVIDDDLVDGSNLQRQIIHRDEMINTPKVFSAQAAMTGLNPFITVRPYHRRLTEEIADDLFSEYDLILDGTDNFDTRYLVNRAAVAAGKPLISAAITQWEGQISLYHPASGAPCFECLFPNRPAAGLAPSCAEAGVIAPLPGVLGAMMAVEAIKEITGAGTGLRGRMLIHDALYAETRPVRITRRADCACCNSVQTTPDLALSK</sequence>
<evidence type="ECO:0000256" key="11">
    <source>
        <dbReference type="ARBA" id="ARBA00075328"/>
    </source>
</evidence>
<gene>
    <name evidence="15" type="ORF">BG454_11695</name>
</gene>
<dbReference type="FunFam" id="3.40.50.720:FF:000033">
    <property type="entry name" value="Adenylyltransferase and sulfurtransferase MOCS3"/>
    <property type="match status" value="1"/>
</dbReference>
<dbReference type="Gene3D" id="3.40.50.720">
    <property type="entry name" value="NAD(P)-binding Rossmann-like Domain"/>
    <property type="match status" value="1"/>
</dbReference>
<dbReference type="EMBL" id="CP024899">
    <property type="protein sequence ID" value="ATX66396.1"/>
    <property type="molecule type" value="Genomic_DNA"/>
</dbReference>
<evidence type="ECO:0000256" key="3">
    <source>
        <dbReference type="ARBA" id="ARBA00022741"/>
    </source>
</evidence>
<dbReference type="NCBIfam" id="NF004281">
    <property type="entry name" value="PRK05690.1"/>
    <property type="match status" value="1"/>
</dbReference>
<dbReference type="InterPro" id="IPR045886">
    <property type="entry name" value="ThiF/MoeB/HesA"/>
</dbReference>
<dbReference type="AlphaFoldDB" id="A0A2K8KBN2"/>
<keyword evidence="2 15" id="KW-0808">Transferase</keyword>
<dbReference type="RefSeq" id="WP_071480899.1">
    <property type="nucleotide sequence ID" value="NZ_CP024899.1"/>
</dbReference>
<keyword evidence="3" id="KW-0547">Nucleotide-binding</keyword>
<dbReference type="GO" id="GO:0004792">
    <property type="term" value="F:thiosulfate-cyanide sulfurtransferase activity"/>
    <property type="evidence" value="ECO:0007669"/>
    <property type="project" value="TreeGrafter"/>
</dbReference>
<dbReference type="STRING" id="441209.GCA_001870665_02119"/>
<dbReference type="GO" id="GO:0061605">
    <property type="term" value="F:molybdopterin-synthase adenylyltransferase activity"/>
    <property type="evidence" value="ECO:0007669"/>
    <property type="project" value="UniProtKB-EC"/>
</dbReference>
<dbReference type="GO" id="GO:0005524">
    <property type="term" value="F:ATP binding"/>
    <property type="evidence" value="ECO:0007669"/>
    <property type="project" value="UniProtKB-KW"/>
</dbReference>
<dbReference type="InterPro" id="IPR000594">
    <property type="entry name" value="ThiF_NAD_FAD-bd"/>
</dbReference>
<comment type="function">
    <text evidence="6">Catalyzes the adenylation by ATP of the carboxyl group of the C-terminal glycine of sulfur carrier protein MoaD.</text>
</comment>
<protein>
    <recommendedName>
        <fullName evidence="9">Molybdopterin-synthase adenylyltransferase</fullName>
        <ecNumber evidence="8">2.7.7.80</ecNumber>
    </recommendedName>
    <alternativeName>
        <fullName evidence="12">MoaD protein adenylase</fullName>
    </alternativeName>
    <alternativeName>
        <fullName evidence="10">Molybdopterin-converting factor subunit 1 adenylase</fullName>
    </alternativeName>
    <alternativeName>
        <fullName evidence="11">Sulfur carrier protein MoaD adenylyltransferase</fullName>
    </alternativeName>
</protein>
<feature type="transmembrane region" description="Helical" evidence="13">
    <location>
        <begin position="29"/>
        <end position="47"/>
    </location>
</feature>
<evidence type="ECO:0000256" key="4">
    <source>
        <dbReference type="ARBA" id="ARBA00022840"/>
    </source>
</evidence>
<evidence type="ECO:0000313" key="15">
    <source>
        <dbReference type="EMBL" id="ATX66396.1"/>
    </source>
</evidence>
<organism evidence="15 16">
    <name type="scientific">Roseinatronobacter bogoriensis subsp. barguzinensis</name>
    <dbReference type="NCBI Taxonomy" id="441209"/>
    <lineage>
        <taxon>Bacteria</taxon>
        <taxon>Pseudomonadati</taxon>
        <taxon>Pseudomonadota</taxon>
        <taxon>Alphaproteobacteria</taxon>
        <taxon>Rhodobacterales</taxon>
        <taxon>Paracoccaceae</taxon>
        <taxon>Roseinatronobacter</taxon>
    </lineage>
</organism>
<evidence type="ECO:0000256" key="13">
    <source>
        <dbReference type="SAM" id="Phobius"/>
    </source>
</evidence>
<evidence type="ECO:0000256" key="7">
    <source>
        <dbReference type="ARBA" id="ARBA00063809"/>
    </source>
</evidence>
<evidence type="ECO:0000256" key="1">
    <source>
        <dbReference type="ARBA" id="ARBA00009919"/>
    </source>
</evidence>
<evidence type="ECO:0000256" key="5">
    <source>
        <dbReference type="ARBA" id="ARBA00052218"/>
    </source>
</evidence>
<evidence type="ECO:0000256" key="9">
    <source>
        <dbReference type="ARBA" id="ARBA00073635"/>
    </source>
</evidence>
<dbReference type="EC" id="2.7.7.80" evidence="8"/>
<dbReference type="Pfam" id="PF00899">
    <property type="entry name" value="ThiF"/>
    <property type="match status" value="1"/>
</dbReference>
<evidence type="ECO:0000259" key="14">
    <source>
        <dbReference type="Pfam" id="PF00899"/>
    </source>
</evidence>
<dbReference type="GO" id="GO:0008146">
    <property type="term" value="F:sulfotransferase activity"/>
    <property type="evidence" value="ECO:0007669"/>
    <property type="project" value="TreeGrafter"/>
</dbReference>
<evidence type="ECO:0000313" key="16">
    <source>
        <dbReference type="Proteomes" id="UP000228948"/>
    </source>
</evidence>
<proteinExistence type="inferred from homology"/>
<keyword evidence="4" id="KW-0067">ATP-binding</keyword>
<feature type="transmembrane region" description="Helical" evidence="13">
    <location>
        <begin position="59"/>
        <end position="76"/>
    </location>
</feature>
<keyword evidence="13" id="KW-0812">Transmembrane</keyword>
<comment type="similarity">
    <text evidence="1">Belongs to the HesA/MoeB/ThiF family.</text>
</comment>
<comment type="catalytic activity">
    <reaction evidence="5">
        <text>[molybdopterin-synthase sulfur-carrier protein]-C-terminal Gly-Gly + ATP + H(+) = [molybdopterin-synthase sulfur-carrier protein]-C-terminal Gly-Gly-AMP + diphosphate</text>
        <dbReference type="Rhea" id="RHEA:43616"/>
        <dbReference type="Rhea" id="RHEA-COMP:12159"/>
        <dbReference type="Rhea" id="RHEA-COMP:12202"/>
        <dbReference type="ChEBI" id="CHEBI:15378"/>
        <dbReference type="ChEBI" id="CHEBI:30616"/>
        <dbReference type="ChEBI" id="CHEBI:33019"/>
        <dbReference type="ChEBI" id="CHEBI:90618"/>
        <dbReference type="ChEBI" id="CHEBI:90778"/>
        <dbReference type="EC" id="2.7.7.80"/>
    </reaction>
</comment>
<keyword evidence="13" id="KW-1133">Transmembrane helix</keyword>
<dbReference type="PANTHER" id="PTHR10953:SF102">
    <property type="entry name" value="ADENYLYLTRANSFERASE AND SULFURTRANSFERASE MOCS3"/>
    <property type="match status" value="1"/>
</dbReference>
<dbReference type="CDD" id="cd00757">
    <property type="entry name" value="ThiF_MoeB_HesA_family"/>
    <property type="match status" value="1"/>
</dbReference>
<dbReference type="KEGG" id="rbg:BG454_11695"/>
<evidence type="ECO:0000256" key="6">
    <source>
        <dbReference type="ARBA" id="ARBA00055169"/>
    </source>
</evidence>
<comment type="subunit">
    <text evidence="7">Homodimer. Forms a stable heterotetrameric complex of 2 MoeB and 2 MoaD during adenylation of MoaD.</text>
</comment>
<keyword evidence="13" id="KW-0472">Membrane</keyword>
<evidence type="ECO:0000256" key="10">
    <source>
        <dbReference type="ARBA" id="ARBA00075110"/>
    </source>
</evidence>
<reference evidence="15 16" key="1">
    <citation type="submission" date="2017-11" db="EMBL/GenBank/DDBJ databases">
        <title>Revised Sequence and Annotation of the Rhodobaca barguzinensis strain alga05 Genome.</title>
        <authorList>
            <person name="Kopejtka K."/>
            <person name="Tomasch J.M."/>
            <person name="Bunk B."/>
            <person name="Koblizek M."/>
        </authorList>
    </citation>
    <scope>NUCLEOTIDE SEQUENCE [LARGE SCALE GENOMIC DNA]</scope>
    <source>
        <strain evidence="16">alga05</strain>
    </source>
</reference>
<evidence type="ECO:0000256" key="8">
    <source>
        <dbReference type="ARBA" id="ARBA00066884"/>
    </source>
</evidence>
<dbReference type="SUPFAM" id="SSF69572">
    <property type="entry name" value="Activating enzymes of the ubiquitin-like proteins"/>
    <property type="match status" value="1"/>
</dbReference>
<evidence type="ECO:0000256" key="2">
    <source>
        <dbReference type="ARBA" id="ARBA00022679"/>
    </source>
</evidence>
<dbReference type="InterPro" id="IPR035985">
    <property type="entry name" value="Ubiquitin-activating_enz"/>
</dbReference>
<dbReference type="OrthoDB" id="9804286at2"/>
<dbReference type="Proteomes" id="UP000228948">
    <property type="component" value="Chromosome"/>
</dbReference>
<keyword evidence="15" id="KW-0548">Nucleotidyltransferase</keyword>